<evidence type="ECO:0000313" key="9">
    <source>
        <dbReference type="Proteomes" id="UP000515211"/>
    </source>
</evidence>
<dbReference type="GO" id="GO:0005886">
    <property type="term" value="C:plasma membrane"/>
    <property type="evidence" value="ECO:0007669"/>
    <property type="project" value="TreeGrafter"/>
</dbReference>
<reference evidence="9" key="1">
    <citation type="journal article" date="2016" name="Nat. Genet.">
        <title>The genome sequences of Arachis duranensis and Arachis ipaensis, the diploid ancestors of cultivated peanut.</title>
        <authorList>
            <person name="Bertioli D.J."/>
            <person name="Cannon S.B."/>
            <person name="Froenicke L."/>
            <person name="Huang G."/>
            <person name="Farmer A.D."/>
            <person name="Cannon E.K."/>
            <person name="Liu X."/>
            <person name="Gao D."/>
            <person name="Clevenger J."/>
            <person name="Dash S."/>
            <person name="Ren L."/>
            <person name="Moretzsohn M.C."/>
            <person name="Shirasawa K."/>
            <person name="Huang W."/>
            <person name="Vidigal B."/>
            <person name="Abernathy B."/>
            <person name="Chu Y."/>
            <person name="Niederhuth C.E."/>
            <person name="Umale P."/>
            <person name="Araujo A.C."/>
            <person name="Kozik A."/>
            <person name="Kim K.D."/>
            <person name="Burow M.D."/>
            <person name="Varshney R.K."/>
            <person name="Wang X."/>
            <person name="Zhang X."/>
            <person name="Barkley N."/>
            <person name="Guimaraes P.M."/>
            <person name="Isobe S."/>
            <person name="Guo B."/>
            <person name="Liao B."/>
            <person name="Stalker H.T."/>
            <person name="Schmitz R.J."/>
            <person name="Scheffler B.E."/>
            <person name="Leal-Bertioli S.C."/>
            <person name="Xun X."/>
            <person name="Jackson S.A."/>
            <person name="Michelmore R."/>
            <person name="Ozias-Akins P."/>
        </authorList>
    </citation>
    <scope>NUCLEOTIDE SEQUENCE [LARGE SCALE GENOMIC DNA]</scope>
    <source>
        <strain evidence="9">cv. V14167</strain>
    </source>
</reference>
<evidence type="ECO:0000256" key="6">
    <source>
        <dbReference type="ARBA" id="ARBA00022989"/>
    </source>
</evidence>
<evidence type="ECO:0000256" key="3">
    <source>
        <dbReference type="ARBA" id="ARBA00022597"/>
    </source>
</evidence>
<dbReference type="GO" id="GO:0005773">
    <property type="term" value="C:vacuole"/>
    <property type="evidence" value="ECO:0007669"/>
    <property type="project" value="TreeGrafter"/>
</dbReference>
<keyword evidence="2" id="KW-0813">Transport</keyword>
<keyword evidence="3" id="KW-0762">Sugar transport</keyword>
<evidence type="ECO:0000256" key="7">
    <source>
        <dbReference type="ARBA" id="ARBA00023136"/>
    </source>
</evidence>
<dbReference type="PANTHER" id="PTHR19432">
    <property type="entry name" value="SUGAR TRANSPORTER"/>
    <property type="match status" value="1"/>
</dbReference>
<comment type="subcellular location">
    <subcellularLocation>
        <location evidence="1">Membrane</location>
        <topology evidence="1">Multi-pass membrane protein</topology>
    </subcellularLocation>
</comment>
<dbReference type="GO" id="GO:0008506">
    <property type="term" value="F:sucrose:proton symporter activity"/>
    <property type="evidence" value="ECO:0007669"/>
    <property type="project" value="TreeGrafter"/>
</dbReference>
<dbReference type="GeneID" id="127746696"/>
<protein>
    <submittedName>
        <fullName evidence="10">Sucrose transport protein SUC6</fullName>
    </submittedName>
</protein>
<sequence length="154" mass="17579">MDLFRVARRHRFWLCFPSPYLAIAITPVNSGGGNVPLCLRHRALIIFGIGLWMLEISINMNDVCCRDLLDDPANRDQPKIRLAYQFFSFFMAVGNELGYLAALFSRFDVMLAFTVTKACDMFLHKYEKHINFLNPSTVIDGRGCVMHPEQASIT</sequence>
<reference evidence="10" key="2">
    <citation type="submission" date="2025-08" db="UniProtKB">
        <authorList>
            <consortium name="RefSeq"/>
        </authorList>
    </citation>
    <scope>IDENTIFICATION</scope>
    <source>
        <tissue evidence="10">Whole plant</tissue>
    </source>
</reference>
<keyword evidence="7 8" id="KW-0472">Membrane</keyword>
<name>A0A9C6TWE5_ARADU</name>
<keyword evidence="5" id="KW-0769">Symport</keyword>
<feature type="transmembrane region" description="Helical" evidence="8">
    <location>
        <begin position="43"/>
        <end position="61"/>
    </location>
</feature>
<feature type="transmembrane region" description="Helical" evidence="8">
    <location>
        <begin position="82"/>
        <end position="104"/>
    </location>
</feature>
<dbReference type="KEGG" id="adu:127746696"/>
<evidence type="ECO:0000256" key="1">
    <source>
        <dbReference type="ARBA" id="ARBA00004141"/>
    </source>
</evidence>
<organism evidence="9 10">
    <name type="scientific">Arachis duranensis</name>
    <name type="common">Wild peanut</name>
    <dbReference type="NCBI Taxonomy" id="130453"/>
    <lineage>
        <taxon>Eukaryota</taxon>
        <taxon>Viridiplantae</taxon>
        <taxon>Streptophyta</taxon>
        <taxon>Embryophyta</taxon>
        <taxon>Tracheophyta</taxon>
        <taxon>Spermatophyta</taxon>
        <taxon>Magnoliopsida</taxon>
        <taxon>eudicotyledons</taxon>
        <taxon>Gunneridae</taxon>
        <taxon>Pentapetalae</taxon>
        <taxon>rosids</taxon>
        <taxon>fabids</taxon>
        <taxon>Fabales</taxon>
        <taxon>Fabaceae</taxon>
        <taxon>Papilionoideae</taxon>
        <taxon>50 kb inversion clade</taxon>
        <taxon>dalbergioids sensu lato</taxon>
        <taxon>Dalbergieae</taxon>
        <taxon>Pterocarpus clade</taxon>
        <taxon>Arachis</taxon>
    </lineage>
</organism>
<dbReference type="RefSeq" id="XP_052116648.1">
    <property type="nucleotide sequence ID" value="XM_052260688.1"/>
</dbReference>
<evidence type="ECO:0000256" key="8">
    <source>
        <dbReference type="SAM" id="Phobius"/>
    </source>
</evidence>
<dbReference type="Proteomes" id="UP000515211">
    <property type="component" value="Chromosome 4"/>
</dbReference>
<keyword evidence="9" id="KW-1185">Reference proteome</keyword>
<evidence type="ECO:0000256" key="4">
    <source>
        <dbReference type="ARBA" id="ARBA00022692"/>
    </source>
</evidence>
<feature type="transmembrane region" description="Helical" evidence="8">
    <location>
        <begin position="12"/>
        <end position="31"/>
    </location>
</feature>
<gene>
    <name evidence="10" type="primary">LOC127746696</name>
</gene>
<keyword evidence="6 8" id="KW-1133">Transmembrane helix</keyword>
<proteinExistence type="predicted"/>
<dbReference type="PANTHER" id="PTHR19432:SF70">
    <property type="entry name" value="SUCROSE TRANSPORT PROTEIN SUC1-RELATED"/>
    <property type="match status" value="1"/>
</dbReference>
<evidence type="ECO:0000256" key="5">
    <source>
        <dbReference type="ARBA" id="ARBA00022847"/>
    </source>
</evidence>
<evidence type="ECO:0000313" key="10">
    <source>
        <dbReference type="RefSeq" id="XP_052116648.1"/>
    </source>
</evidence>
<evidence type="ECO:0000256" key="2">
    <source>
        <dbReference type="ARBA" id="ARBA00022448"/>
    </source>
</evidence>
<keyword evidence="4 8" id="KW-0812">Transmembrane</keyword>
<accession>A0A9C6TWE5</accession>
<dbReference type="AlphaFoldDB" id="A0A9C6TWE5"/>